<keyword evidence="3" id="KW-1185">Reference proteome</keyword>
<comment type="caution">
    <text evidence="2">The sequence shown here is derived from an EMBL/GenBank/DDBJ whole genome shotgun (WGS) entry which is preliminary data.</text>
</comment>
<organism evidence="2 3">
    <name type="scientific">Aphanomyces euteiches</name>
    <dbReference type="NCBI Taxonomy" id="100861"/>
    <lineage>
        <taxon>Eukaryota</taxon>
        <taxon>Sar</taxon>
        <taxon>Stramenopiles</taxon>
        <taxon>Oomycota</taxon>
        <taxon>Saprolegniomycetes</taxon>
        <taxon>Saprolegniales</taxon>
        <taxon>Verrucalvaceae</taxon>
        <taxon>Aphanomyces</taxon>
    </lineage>
</organism>
<dbReference type="InterPro" id="IPR036397">
    <property type="entry name" value="RNaseH_sf"/>
</dbReference>
<evidence type="ECO:0000259" key="1">
    <source>
        <dbReference type="Pfam" id="PF24964"/>
    </source>
</evidence>
<feature type="domain" description="DUF7769" evidence="1">
    <location>
        <begin position="19"/>
        <end position="73"/>
    </location>
</feature>
<dbReference type="InterPro" id="IPR056671">
    <property type="entry name" value="DUF7769"/>
</dbReference>
<dbReference type="EMBL" id="VJMJ01000081">
    <property type="protein sequence ID" value="KAF0737754.1"/>
    <property type="molecule type" value="Genomic_DNA"/>
</dbReference>
<name>A0A6G0XC99_9STRA</name>
<dbReference type="VEuPathDB" id="FungiDB:AeMF1_019753"/>
<evidence type="ECO:0000313" key="2">
    <source>
        <dbReference type="EMBL" id="KAF0737754.1"/>
    </source>
</evidence>
<proteinExistence type="predicted"/>
<accession>A0A6G0XC99</accession>
<evidence type="ECO:0000313" key="3">
    <source>
        <dbReference type="Proteomes" id="UP000481153"/>
    </source>
</evidence>
<sequence>MQSKEDSRSQPSSVRSRKLTADERLAVYHFLLAKSRNGKLLHGSISRAANKFGCNRAAIRRIWSQAEQSLAAGALVADTKLSIYEAVKHVELQKRQTLRTLAFHSKVPKTTLVRHIQNEARLKKRTSNLKPHLTEDNKLSRMNFALSFVGQNHSVDSMYDTVHVDEKWFYLTKVNGKYYVYDDEDLPTRHVRSKRLMTKVMFLAAVARPRYDYKRREMFDGKLGIWPFVHRVPALRSSVNRPRGTIVTHPKQVNAASYLEMLQQNVVPAIKAKMPAAARRRTVFIQRDKAGPHSSSVVKAIAAMEQGDGWNIQLRNQPPNSPDFNVLDLGFFNAIQSLQHQSTPSNIDELIGAVLHAFDELPHETLGRTFVTLQKVLEISIRTEGSNGYKLPHLKKDGAIEDISTFNVACEESSIVLALAKLNMRLEDESALEELLDSPDEVAIAS</sequence>
<dbReference type="AlphaFoldDB" id="A0A6G0XC99"/>
<dbReference type="PANTHER" id="PTHR47169">
    <property type="entry name" value="OS01G0541250 PROTEIN"/>
    <property type="match status" value="1"/>
</dbReference>
<reference evidence="2 3" key="1">
    <citation type="submission" date="2019-07" db="EMBL/GenBank/DDBJ databases">
        <title>Genomics analysis of Aphanomyces spp. identifies a new class of oomycete effector associated with host adaptation.</title>
        <authorList>
            <person name="Gaulin E."/>
        </authorList>
    </citation>
    <scope>NUCLEOTIDE SEQUENCE [LARGE SCALE GENOMIC DNA]</scope>
    <source>
        <strain evidence="2 3">ATCC 201684</strain>
    </source>
</reference>
<dbReference type="PANTHER" id="PTHR47169:SF2">
    <property type="entry name" value="OS01G0541250 PROTEIN"/>
    <property type="match status" value="1"/>
</dbReference>
<dbReference type="Proteomes" id="UP000481153">
    <property type="component" value="Unassembled WGS sequence"/>
</dbReference>
<dbReference type="Pfam" id="PF24964">
    <property type="entry name" value="DUF7769"/>
    <property type="match status" value="1"/>
</dbReference>
<dbReference type="GO" id="GO:0003676">
    <property type="term" value="F:nucleic acid binding"/>
    <property type="evidence" value="ECO:0007669"/>
    <property type="project" value="InterPro"/>
</dbReference>
<gene>
    <name evidence="2" type="ORF">Ae201684_006248</name>
</gene>
<dbReference type="Gene3D" id="3.30.420.10">
    <property type="entry name" value="Ribonuclease H-like superfamily/Ribonuclease H"/>
    <property type="match status" value="1"/>
</dbReference>
<protein>
    <recommendedName>
        <fullName evidence="1">DUF7769 domain-containing protein</fullName>
    </recommendedName>
</protein>